<dbReference type="Gene3D" id="1.10.565.10">
    <property type="entry name" value="Retinoid X Receptor"/>
    <property type="match status" value="1"/>
</dbReference>
<keyword evidence="14" id="KW-1185">Reference proteome</keyword>
<dbReference type="STRING" id="6238.A8XUX2"/>
<evidence type="ECO:0000256" key="8">
    <source>
        <dbReference type="ARBA" id="ARBA00023170"/>
    </source>
</evidence>
<evidence type="ECO:0000256" key="9">
    <source>
        <dbReference type="ARBA" id="ARBA00023242"/>
    </source>
</evidence>
<evidence type="ECO:0000256" key="5">
    <source>
        <dbReference type="ARBA" id="ARBA00023015"/>
    </source>
</evidence>
<dbReference type="InterPro" id="IPR001628">
    <property type="entry name" value="Znf_hrmn_rcpt"/>
</dbReference>
<dbReference type="Pfam" id="PF00104">
    <property type="entry name" value="Hormone_recep"/>
    <property type="match status" value="1"/>
</dbReference>
<keyword evidence="4" id="KW-0862">Zinc</keyword>
<evidence type="ECO:0000256" key="1">
    <source>
        <dbReference type="ARBA" id="ARBA00005993"/>
    </source>
</evidence>
<keyword evidence="2" id="KW-0479">Metal-binding</keyword>
<dbReference type="InterPro" id="IPR000536">
    <property type="entry name" value="Nucl_hrmn_rcpt_lig-bd"/>
</dbReference>
<dbReference type="SMART" id="SM00430">
    <property type="entry name" value="HOLI"/>
    <property type="match status" value="1"/>
</dbReference>
<evidence type="ECO:0000256" key="10">
    <source>
        <dbReference type="SAM" id="MobiDB-lite"/>
    </source>
</evidence>
<dbReference type="Pfam" id="PF00105">
    <property type="entry name" value="zf-C4"/>
    <property type="match status" value="1"/>
</dbReference>
<evidence type="ECO:0000259" key="12">
    <source>
        <dbReference type="PROSITE" id="PS51843"/>
    </source>
</evidence>
<evidence type="ECO:0000256" key="4">
    <source>
        <dbReference type="ARBA" id="ARBA00022833"/>
    </source>
</evidence>
<dbReference type="EMBL" id="HE601047">
    <property type="protein sequence ID" value="CAP36439.2"/>
    <property type="molecule type" value="Genomic_DNA"/>
</dbReference>
<accession>A8XUX2</accession>
<dbReference type="GO" id="GO:0043565">
    <property type="term" value="F:sequence-specific DNA binding"/>
    <property type="evidence" value="ECO:0007669"/>
    <property type="project" value="InterPro"/>
</dbReference>
<organism evidence="13 14">
    <name type="scientific">Caenorhabditis briggsae</name>
    <dbReference type="NCBI Taxonomy" id="6238"/>
    <lineage>
        <taxon>Eukaryota</taxon>
        <taxon>Metazoa</taxon>
        <taxon>Ecdysozoa</taxon>
        <taxon>Nematoda</taxon>
        <taxon>Chromadorea</taxon>
        <taxon>Rhabditida</taxon>
        <taxon>Rhabditina</taxon>
        <taxon>Rhabditomorpha</taxon>
        <taxon>Rhabditoidea</taxon>
        <taxon>Rhabditidae</taxon>
        <taxon>Peloderinae</taxon>
        <taxon>Caenorhabditis</taxon>
    </lineage>
</organism>
<dbReference type="AlphaFoldDB" id="A8XUX2"/>
<keyword evidence="7" id="KW-0804">Transcription</keyword>
<dbReference type="InterPro" id="IPR051152">
    <property type="entry name" value="C.elegans_Orphan_NR"/>
</dbReference>
<dbReference type="OMA" id="NIPVINC"/>
<keyword evidence="6" id="KW-0238">DNA-binding</keyword>
<keyword evidence="5" id="KW-0805">Transcription regulation</keyword>
<dbReference type="PROSITE" id="PS51030">
    <property type="entry name" value="NUCLEAR_REC_DBD_2"/>
    <property type="match status" value="1"/>
</dbReference>
<dbReference type="GO" id="GO:0008270">
    <property type="term" value="F:zinc ion binding"/>
    <property type="evidence" value="ECO:0007669"/>
    <property type="project" value="UniProtKB-KW"/>
</dbReference>
<name>A8XUX2_CAEBR</name>
<keyword evidence="8" id="KW-0675">Receptor</keyword>
<evidence type="ECO:0000313" key="13">
    <source>
        <dbReference type="EMBL" id="CAP36439.2"/>
    </source>
</evidence>
<dbReference type="SUPFAM" id="SSF48508">
    <property type="entry name" value="Nuclear receptor ligand-binding domain"/>
    <property type="match status" value="1"/>
</dbReference>
<comment type="similarity">
    <text evidence="1">Belongs to the nuclear hormone receptor family.</text>
</comment>
<dbReference type="InterPro" id="IPR035500">
    <property type="entry name" value="NHR-like_dom_sf"/>
</dbReference>
<feature type="region of interest" description="Disordered" evidence="10">
    <location>
        <begin position="1"/>
        <end position="21"/>
    </location>
</feature>
<dbReference type="WormBase" id="CBG19142">
    <property type="protein sequence ID" value="CBP19541"/>
    <property type="gene ID" value="WBGene00038410"/>
    <property type="gene designation" value="Cbr-nhr-219"/>
</dbReference>
<dbReference type="FunCoup" id="A8XUX2">
    <property type="interactions" value="298"/>
</dbReference>
<proteinExistence type="inferred from homology"/>
<reference evidence="13 14" key="2">
    <citation type="journal article" date="2011" name="PLoS Genet.">
        <title>Caenorhabditis briggsae recombinant inbred line genotypes reveal inter-strain incompatibility and the evolution of recombination.</title>
        <authorList>
            <person name="Ross J.A."/>
            <person name="Koboldt D.C."/>
            <person name="Staisch J.E."/>
            <person name="Chamberlin H.M."/>
            <person name="Gupta B.P."/>
            <person name="Miller R.D."/>
            <person name="Baird S.E."/>
            <person name="Haag E.S."/>
        </authorList>
    </citation>
    <scope>NUCLEOTIDE SEQUENCE [LARGE SCALE GENOMIC DNA]</scope>
    <source>
        <strain evidence="13 14">AF16</strain>
    </source>
</reference>
<feature type="domain" description="NR LBD" evidence="12">
    <location>
        <begin position="171"/>
        <end position="423"/>
    </location>
</feature>
<dbReference type="GO" id="GO:0003700">
    <property type="term" value="F:DNA-binding transcription factor activity"/>
    <property type="evidence" value="ECO:0007669"/>
    <property type="project" value="InterPro"/>
</dbReference>
<dbReference type="PROSITE" id="PS51843">
    <property type="entry name" value="NR_LBD"/>
    <property type="match status" value="1"/>
</dbReference>
<feature type="domain" description="Nuclear receptor" evidence="11">
    <location>
        <begin position="23"/>
        <end position="115"/>
    </location>
</feature>
<dbReference type="SMART" id="SM00399">
    <property type="entry name" value="ZnF_C4"/>
    <property type="match status" value="1"/>
</dbReference>
<dbReference type="PANTHER" id="PTHR45680">
    <property type="entry name" value="NUCLEAR HORMONE RECEPTOR FAMILY"/>
    <property type="match status" value="1"/>
</dbReference>
<sequence length="426" mass="50042">MNPSTSTYDSPFSSNSGKNTPDTGKCQICFQPAHGKHFGVESCRACAAFYRRVFVTHKQHFKCREGNKKCAPDVYGRLVFLFPKHNYPDHSRWSCKRCRTKRCFDLGMKPDNIQYNRDHFFCSEDFSNQVTRKSDTIVRAPSLPEFTSFVDLSALLESRNRLLSDKSQNFFDDLSVSNPLQKLAYGLKEVRKQQISNNIPITKCIGMKESLEFWKSEVERTCIWLSYFDEFQNLSMEDKIHITTCMWIIFTRVERSAMTAELRRASKCQHKDFAFTTYSLINTEALKWDFEWLSHFPSDQMNTFLGTTQMILCEPLTNCMMDVQPTDEELCYILCDLCFYFLGNKMGGEMLEKLEQFQKVLADNLHQYYTQRGSRYSHRLGQILKISQQYKALMEEKRKIRVLGHVFNAFRANWSHTDLFIYEPFH</sequence>
<dbReference type="PANTHER" id="PTHR45680:SF6">
    <property type="entry name" value="NUCLEAR HORMONE RECEPTOR FAMILY-RELATED"/>
    <property type="match status" value="1"/>
</dbReference>
<dbReference type="PRINTS" id="PR00047">
    <property type="entry name" value="STROIDFINGER"/>
</dbReference>
<dbReference type="Proteomes" id="UP000008549">
    <property type="component" value="Unassembled WGS sequence"/>
</dbReference>
<dbReference type="Gene3D" id="3.30.50.10">
    <property type="entry name" value="Erythroid Transcription Factor GATA-1, subunit A"/>
    <property type="match status" value="1"/>
</dbReference>
<keyword evidence="9" id="KW-0539">Nucleus</keyword>
<evidence type="ECO:0000259" key="11">
    <source>
        <dbReference type="PROSITE" id="PS51030"/>
    </source>
</evidence>
<reference evidence="13 14" key="1">
    <citation type="journal article" date="2003" name="PLoS Biol.">
        <title>The genome sequence of Caenorhabditis briggsae: a platform for comparative genomics.</title>
        <authorList>
            <person name="Stein L.D."/>
            <person name="Bao Z."/>
            <person name="Blasiar D."/>
            <person name="Blumenthal T."/>
            <person name="Brent M.R."/>
            <person name="Chen N."/>
            <person name="Chinwalla A."/>
            <person name="Clarke L."/>
            <person name="Clee C."/>
            <person name="Coghlan A."/>
            <person name="Coulson A."/>
            <person name="D'Eustachio P."/>
            <person name="Fitch D.H."/>
            <person name="Fulton L.A."/>
            <person name="Fulton R.E."/>
            <person name="Griffiths-Jones S."/>
            <person name="Harris T.W."/>
            <person name="Hillier L.W."/>
            <person name="Kamath R."/>
            <person name="Kuwabara P.E."/>
            <person name="Mardis E.R."/>
            <person name="Marra M.A."/>
            <person name="Miner T.L."/>
            <person name="Minx P."/>
            <person name="Mullikin J.C."/>
            <person name="Plumb R.W."/>
            <person name="Rogers J."/>
            <person name="Schein J.E."/>
            <person name="Sohrmann M."/>
            <person name="Spieth J."/>
            <person name="Stajich J.E."/>
            <person name="Wei C."/>
            <person name="Willey D."/>
            <person name="Wilson R.K."/>
            <person name="Durbin R."/>
            <person name="Waterston R.H."/>
        </authorList>
    </citation>
    <scope>NUCLEOTIDE SEQUENCE [LARGE SCALE GENOMIC DNA]</scope>
    <source>
        <strain evidence="13 14">AF16</strain>
    </source>
</reference>
<dbReference type="InterPro" id="IPR013088">
    <property type="entry name" value="Znf_NHR/GATA"/>
</dbReference>
<dbReference type="InParanoid" id="A8XUX2"/>
<gene>
    <name evidence="15" type="primary">nhr-219</name>
    <name evidence="13" type="synonym">Cbr-nhr-219</name>
    <name evidence="15" type="ORF">CBG19142</name>
    <name evidence="13" type="ORF">CBG_19142</name>
</gene>
<evidence type="ECO:0000256" key="6">
    <source>
        <dbReference type="ARBA" id="ARBA00023125"/>
    </source>
</evidence>
<keyword evidence="3" id="KW-0863">Zinc-finger</keyword>
<protein>
    <submittedName>
        <fullName evidence="13">Protein CBR-NHR-219</fullName>
    </submittedName>
</protein>
<evidence type="ECO:0000256" key="3">
    <source>
        <dbReference type="ARBA" id="ARBA00022771"/>
    </source>
</evidence>
<evidence type="ECO:0000313" key="15">
    <source>
        <dbReference type="WormBase" id="CBG19142"/>
    </source>
</evidence>
<dbReference type="eggNOG" id="KOG3575">
    <property type="taxonomic scope" value="Eukaryota"/>
</dbReference>
<dbReference type="HOGENOM" id="CLU_007368_7_1_1"/>
<evidence type="ECO:0000313" key="14">
    <source>
        <dbReference type="Proteomes" id="UP000008549"/>
    </source>
</evidence>
<dbReference type="SUPFAM" id="SSF57716">
    <property type="entry name" value="Glucocorticoid receptor-like (DNA-binding domain)"/>
    <property type="match status" value="1"/>
</dbReference>
<evidence type="ECO:0000256" key="2">
    <source>
        <dbReference type="ARBA" id="ARBA00022723"/>
    </source>
</evidence>
<evidence type="ECO:0000256" key="7">
    <source>
        <dbReference type="ARBA" id="ARBA00023163"/>
    </source>
</evidence>